<evidence type="ECO:0000313" key="2">
    <source>
        <dbReference type="EMBL" id="KRY72356.1"/>
    </source>
</evidence>
<evidence type="ECO:0000313" key="3">
    <source>
        <dbReference type="Proteomes" id="UP000054632"/>
    </source>
</evidence>
<evidence type="ECO:0000256" key="1">
    <source>
        <dbReference type="SAM" id="MobiDB-lite"/>
    </source>
</evidence>
<name>A0A0V1EEY2_TRIPS</name>
<feature type="compositionally biased region" description="Polar residues" evidence="1">
    <location>
        <begin position="63"/>
        <end position="73"/>
    </location>
</feature>
<proteinExistence type="predicted"/>
<gene>
    <name evidence="2" type="ORF">T4A_9489</name>
</gene>
<dbReference type="Proteomes" id="UP000054632">
    <property type="component" value="Unassembled WGS sequence"/>
</dbReference>
<sequence length="73" mass="8074">MASMLCVRWGESFCQKLAVEASEPVTGRWSSSQNIPSRAQRVRRQDFNIPAARQGNEERIAASTPSSSSPCNF</sequence>
<accession>A0A0V1EEY2</accession>
<comment type="caution">
    <text evidence="2">The sequence shown here is derived from an EMBL/GenBank/DDBJ whole genome shotgun (WGS) entry which is preliminary data.</text>
</comment>
<dbReference type="AlphaFoldDB" id="A0A0V1EEY2"/>
<organism evidence="2 3">
    <name type="scientific">Trichinella pseudospiralis</name>
    <name type="common">Parasitic roundworm</name>
    <dbReference type="NCBI Taxonomy" id="6337"/>
    <lineage>
        <taxon>Eukaryota</taxon>
        <taxon>Metazoa</taxon>
        <taxon>Ecdysozoa</taxon>
        <taxon>Nematoda</taxon>
        <taxon>Enoplea</taxon>
        <taxon>Dorylaimia</taxon>
        <taxon>Trichinellida</taxon>
        <taxon>Trichinellidae</taxon>
        <taxon>Trichinella</taxon>
    </lineage>
</organism>
<reference evidence="2 3" key="1">
    <citation type="submission" date="2015-01" db="EMBL/GenBank/DDBJ databases">
        <title>Evolution of Trichinella species and genotypes.</title>
        <authorList>
            <person name="Korhonen P.K."/>
            <person name="Edoardo P."/>
            <person name="Giuseppe L.R."/>
            <person name="Gasser R.B."/>
        </authorList>
    </citation>
    <scope>NUCLEOTIDE SEQUENCE [LARGE SCALE GENOMIC DNA]</scope>
    <source>
        <strain evidence="2">ISS13</strain>
    </source>
</reference>
<protein>
    <submittedName>
        <fullName evidence="2">Uncharacterized protein</fullName>
    </submittedName>
</protein>
<dbReference type="EMBL" id="JYDR01000045">
    <property type="protein sequence ID" value="KRY72356.1"/>
    <property type="molecule type" value="Genomic_DNA"/>
</dbReference>
<feature type="region of interest" description="Disordered" evidence="1">
    <location>
        <begin position="45"/>
        <end position="73"/>
    </location>
</feature>